<dbReference type="Proteomes" id="UP001490365">
    <property type="component" value="Unassembled WGS sequence"/>
</dbReference>
<feature type="domain" description="PPM-type phosphatase" evidence="1">
    <location>
        <begin position="45"/>
        <end position="108"/>
    </location>
</feature>
<name>A0ABV1TD35_9ACTN</name>
<dbReference type="EMBL" id="JBEOZM010000004">
    <property type="protein sequence ID" value="MER6267952.1"/>
    <property type="molecule type" value="Genomic_DNA"/>
</dbReference>
<reference evidence="2 3" key="1">
    <citation type="submission" date="2024-06" db="EMBL/GenBank/DDBJ databases">
        <title>The Natural Products Discovery Center: Release of the First 8490 Sequenced Strains for Exploring Actinobacteria Biosynthetic Diversity.</title>
        <authorList>
            <person name="Kalkreuter E."/>
            <person name="Kautsar S.A."/>
            <person name="Yang D."/>
            <person name="Bader C.D."/>
            <person name="Teijaro C.N."/>
            <person name="Fluegel L."/>
            <person name="Davis C.M."/>
            <person name="Simpson J.R."/>
            <person name="Lauterbach L."/>
            <person name="Steele A.D."/>
            <person name="Gui C."/>
            <person name="Meng S."/>
            <person name="Li G."/>
            <person name="Viehrig K."/>
            <person name="Ye F."/>
            <person name="Su P."/>
            <person name="Kiefer A.F."/>
            <person name="Nichols A."/>
            <person name="Cepeda A.J."/>
            <person name="Yan W."/>
            <person name="Fan B."/>
            <person name="Jiang Y."/>
            <person name="Adhikari A."/>
            <person name="Zheng C.-J."/>
            <person name="Schuster L."/>
            <person name="Cowan T.M."/>
            <person name="Smanski M.J."/>
            <person name="Chevrette M.G."/>
            <person name="De Carvalho L.P.S."/>
            <person name="Shen B."/>
        </authorList>
    </citation>
    <scope>NUCLEOTIDE SEQUENCE [LARGE SCALE GENOMIC DNA]</scope>
    <source>
        <strain evidence="2 3">NPDC001694</strain>
    </source>
</reference>
<sequence length="117" mass="13538">MSNRARKRRLQGRLWTEQTRVPGLRDVAVFAVDLQEKVLRQLTGHGIVEARDAEGREFGRDRFVDFIARHHSGHQTLHETLRRLMHAVVEHHAGHLDDDATVLLAEWRAGHQDKLMP</sequence>
<protein>
    <submittedName>
        <fullName evidence="2">SpoIIE family protein phosphatase</fullName>
    </submittedName>
</protein>
<evidence type="ECO:0000259" key="1">
    <source>
        <dbReference type="Pfam" id="PF07228"/>
    </source>
</evidence>
<dbReference type="Gene3D" id="3.60.40.10">
    <property type="entry name" value="PPM-type phosphatase domain"/>
    <property type="match status" value="1"/>
</dbReference>
<proteinExistence type="predicted"/>
<accession>A0ABV1TD35</accession>
<dbReference type="InterPro" id="IPR036457">
    <property type="entry name" value="PPM-type-like_dom_sf"/>
</dbReference>
<organism evidence="2 3">
    <name type="scientific">Streptomyces sp. 900105755</name>
    <dbReference type="NCBI Taxonomy" id="3154389"/>
    <lineage>
        <taxon>Bacteria</taxon>
        <taxon>Bacillati</taxon>
        <taxon>Actinomycetota</taxon>
        <taxon>Actinomycetes</taxon>
        <taxon>Kitasatosporales</taxon>
        <taxon>Streptomycetaceae</taxon>
        <taxon>Streptomyces</taxon>
    </lineage>
</organism>
<evidence type="ECO:0000313" key="2">
    <source>
        <dbReference type="EMBL" id="MER6267952.1"/>
    </source>
</evidence>
<gene>
    <name evidence="2" type="ORF">ABT211_11700</name>
</gene>
<dbReference type="RefSeq" id="WP_351956595.1">
    <property type="nucleotide sequence ID" value="NZ_JBEOZM010000004.1"/>
</dbReference>
<dbReference type="InterPro" id="IPR001932">
    <property type="entry name" value="PPM-type_phosphatase-like_dom"/>
</dbReference>
<dbReference type="Pfam" id="PF07228">
    <property type="entry name" value="SpoIIE"/>
    <property type="match status" value="1"/>
</dbReference>
<evidence type="ECO:0000313" key="3">
    <source>
        <dbReference type="Proteomes" id="UP001490365"/>
    </source>
</evidence>
<comment type="caution">
    <text evidence="2">The sequence shown here is derived from an EMBL/GenBank/DDBJ whole genome shotgun (WGS) entry which is preliminary data.</text>
</comment>
<keyword evidence="3" id="KW-1185">Reference proteome</keyword>